<gene>
    <name evidence="3" type="ORF">K402DRAFT_453317</name>
</gene>
<feature type="compositionally biased region" description="Gly residues" evidence="1">
    <location>
        <begin position="179"/>
        <end position="193"/>
    </location>
</feature>
<accession>A0A6G1H3J5</accession>
<feature type="signal peptide" evidence="2">
    <location>
        <begin position="1"/>
        <end position="22"/>
    </location>
</feature>
<feature type="chain" id="PRO_5026347525" description="Ubiquitin 3 binding protein But2 C-terminal domain-containing protein" evidence="2">
    <location>
        <begin position="23"/>
        <end position="257"/>
    </location>
</feature>
<name>A0A6G1H3J5_9PEZI</name>
<evidence type="ECO:0000313" key="4">
    <source>
        <dbReference type="Proteomes" id="UP000800041"/>
    </source>
</evidence>
<evidence type="ECO:0000313" key="3">
    <source>
        <dbReference type="EMBL" id="KAF1987627.1"/>
    </source>
</evidence>
<proteinExistence type="predicted"/>
<dbReference type="AlphaFoldDB" id="A0A6G1H3J5"/>
<protein>
    <recommendedName>
        <fullName evidence="5">Ubiquitin 3 binding protein But2 C-terminal domain-containing protein</fullName>
    </recommendedName>
</protein>
<sequence>MQFLTTTAVATLLLSLPVSISAAVLPSGFSNLFPAAFPTGVFPTKLPSGFPTAFPTGFPTAFPTGYPTDFPSAFPTDFPSDWLPHKPSPTGLPMVPKKPTTLLTFFAQDNCTSGLPFNMPFIPPTSLTPAGLEKSNCTKFPIPMLSTNALLNLTDATQKLVLFEDDECTTEGLVLVNGGSGDGKGEGSEGGADGTCWSFNEDGDGEGETEAPTTTTTAMEAEGTARMVWWLKGSGKGKGKGRKEMKGWKAWSYVTSS</sequence>
<reference evidence="3" key="1">
    <citation type="journal article" date="2020" name="Stud. Mycol.">
        <title>101 Dothideomycetes genomes: a test case for predicting lifestyles and emergence of pathogens.</title>
        <authorList>
            <person name="Haridas S."/>
            <person name="Albert R."/>
            <person name="Binder M."/>
            <person name="Bloem J."/>
            <person name="Labutti K."/>
            <person name="Salamov A."/>
            <person name="Andreopoulos B."/>
            <person name="Baker S."/>
            <person name="Barry K."/>
            <person name="Bills G."/>
            <person name="Bluhm B."/>
            <person name="Cannon C."/>
            <person name="Castanera R."/>
            <person name="Culley D."/>
            <person name="Daum C."/>
            <person name="Ezra D."/>
            <person name="Gonzalez J."/>
            <person name="Henrissat B."/>
            <person name="Kuo A."/>
            <person name="Liang C."/>
            <person name="Lipzen A."/>
            <person name="Lutzoni F."/>
            <person name="Magnuson J."/>
            <person name="Mondo S."/>
            <person name="Nolan M."/>
            <person name="Ohm R."/>
            <person name="Pangilinan J."/>
            <person name="Park H.-J."/>
            <person name="Ramirez L."/>
            <person name="Alfaro M."/>
            <person name="Sun H."/>
            <person name="Tritt A."/>
            <person name="Yoshinaga Y."/>
            <person name="Zwiers L.-H."/>
            <person name="Turgeon B."/>
            <person name="Goodwin S."/>
            <person name="Spatafora J."/>
            <person name="Crous P."/>
            <person name="Grigoriev I."/>
        </authorList>
    </citation>
    <scope>NUCLEOTIDE SEQUENCE</scope>
    <source>
        <strain evidence="3">CBS 113979</strain>
    </source>
</reference>
<dbReference type="EMBL" id="ML977151">
    <property type="protein sequence ID" value="KAF1987627.1"/>
    <property type="molecule type" value="Genomic_DNA"/>
</dbReference>
<keyword evidence="2" id="KW-0732">Signal</keyword>
<dbReference type="OrthoDB" id="2150639at2759"/>
<dbReference type="Proteomes" id="UP000800041">
    <property type="component" value="Unassembled WGS sequence"/>
</dbReference>
<evidence type="ECO:0008006" key="5">
    <source>
        <dbReference type="Google" id="ProtNLM"/>
    </source>
</evidence>
<evidence type="ECO:0000256" key="2">
    <source>
        <dbReference type="SAM" id="SignalP"/>
    </source>
</evidence>
<keyword evidence="4" id="KW-1185">Reference proteome</keyword>
<evidence type="ECO:0000256" key="1">
    <source>
        <dbReference type="SAM" id="MobiDB-lite"/>
    </source>
</evidence>
<organism evidence="3 4">
    <name type="scientific">Aulographum hederae CBS 113979</name>
    <dbReference type="NCBI Taxonomy" id="1176131"/>
    <lineage>
        <taxon>Eukaryota</taxon>
        <taxon>Fungi</taxon>
        <taxon>Dikarya</taxon>
        <taxon>Ascomycota</taxon>
        <taxon>Pezizomycotina</taxon>
        <taxon>Dothideomycetes</taxon>
        <taxon>Pleosporomycetidae</taxon>
        <taxon>Aulographales</taxon>
        <taxon>Aulographaceae</taxon>
    </lineage>
</organism>
<feature type="region of interest" description="Disordered" evidence="1">
    <location>
        <begin position="179"/>
        <end position="215"/>
    </location>
</feature>